<proteinExistence type="predicted"/>
<dbReference type="Gene3D" id="3.40.50.1820">
    <property type="entry name" value="alpha/beta hydrolase"/>
    <property type="match status" value="1"/>
</dbReference>
<dbReference type="EMBL" id="BMLX01000001">
    <property type="protein sequence ID" value="GGP18379.1"/>
    <property type="molecule type" value="Genomic_DNA"/>
</dbReference>
<accession>A0ABQ2P522</accession>
<evidence type="ECO:0000259" key="2">
    <source>
        <dbReference type="Pfam" id="PF00561"/>
    </source>
</evidence>
<dbReference type="SUPFAM" id="SSF53474">
    <property type="entry name" value="alpha/beta-Hydrolases"/>
    <property type="match status" value="1"/>
</dbReference>
<evidence type="ECO:0000256" key="1">
    <source>
        <dbReference type="SAM" id="MobiDB-lite"/>
    </source>
</evidence>
<dbReference type="PANTHER" id="PTHR46438">
    <property type="entry name" value="ALPHA/BETA-HYDROLASES SUPERFAMILY PROTEIN"/>
    <property type="match status" value="1"/>
</dbReference>
<gene>
    <name evidence="3" type="ORF">GCM10010970_04630</name>
</gene>
<dbReference type="InterPro" id="IPR000073">
    <property type="entry name" value="AB_hydrolase_1"/>
</dbReference>
<feature type="region of interest" description="Disordered" evidence="1">
    <location>
        <begin position="1"/>
        <end position="23"/>
    </location>
</feature>
<name>A0ABQ2P522_9NEIS</name>
<comment type="caution">
    <text evidence="3">The sequence shown here is derived from an EMBL/GenBank/DDBJ whole genome shotgun (WGS) entry which is preliminary data.</text>
</comment>
<dbReference type="RefSeq" id="WP_188701920.1">
    <property type="nucleotide sequence ID" value="NZ_BMLX01000001.1"/>
</dbReference>
<keyword evidence="4" id="KW-1185">Reference proteome</keyword>
<protein>
    <recommendedName>
        <fullName evidence="2">AB hydrolase-1 domain-containing protein</fullName>
    </recommendedName>
</protein>
<dbReference type="PANTHER" id="PTHR46438:SF11">
    <property type="entry name" value="LIPASE-RELATED"/>
    <property type="match status" value="1"/>
</dbReference>
<sequence length="302" mass="32311">MNQPDVAFAKTQKSTTGRSYEPPAPKWVKTGLSALSAVSPQAAAGVLQHLFTTPPRTRLRAEEAAVLATARRWQSHVRGEIMRGYEWGEATAPAVLLLHGWGGHAGHMSGMVEPLLAAGYRVLAVDVPGHGDSPRAQVALPHFHEALEEMARRAGHDAVHGVIAHSFGAAGTTYALSRGLHIPRAVFVGPMTQFGALWDAVRNRTGVSQGLIQRMITRMEARYCLGFDEVEPVALAGDLTTPLLVLHDLDDDKVSVAQGEALVARWPGAALRTSNTLGHLKILKDQASVNAAVAFLTRTATP</sequence>
<evidence type="ECO:0000313" key="3">
    <source>
        <dbReference type="EMBL" id="GGP18379.1"/>
    </source>
</evidence>
<evidence type="ECO:0000313" key="4">
    <source>
        <dbReference type="Proteomes" id="UP000637267"/>
    </source>
</evidence>
<dbReference type="Pfam" id="PF00561">
    <property type="entry name" value="Abhydrolase_1"/>
    <property type="match status" value="1"/>
</dbReference>
<reference evidence="4" key="1">
    <citation type="journal article" date="2019" name="Int. J. Syst. Evol. Microbiol.">
        <title>The Global Catalogue of Microorganisms (GCM) 10K type strain sequencing project: providing services to taxonomists for standard genome sequencing and annotation.</title>
        <authorList>
            <consortium name="The Broad Institute Genomics Platform"/>
            <consortium name="The Broad Institute Genome Sequencing Center for Infectious Disease"/>
            <person name="Wu L."/>
            <person name="Ma J."/>
        </authorList>
    </citation>
    <scope>NUCLEOTIDE SEQUENCE [LARGE SCALE GENOMIC DNA]</scope>
    <source>
        <strain evidence="4">CGMCC 1.8859</strain>
    </source>
</reference>
<dbReference type="Proteomes" id="UP000637267">
    <property type="component" value="Unassembled WGS sequence"/>
</dbReference>
<dbReference type="InterPro" id="IPR029058">
    <property type="entry name" value="AB_hydrolase_fold"/>
</dbReference>
<feature type="domain" description="AB hydrolase-1" evidence="2">
    <location>
        <begin position="93"/>
        <end position="198"/>
    </location>
</feature>
<organism evidence="3 4">
    <name type="scientific">Silvimonas iriomotensis</name>
    <dbReference type="NCBI Taxonomy" id="449662"/>
    <lineage>
        <taxon>Bacteria</taxon>
        <taxon>Pseudomonadati</taxon>
        <taxon>Pseudomonadota</taxon>
        <taxon>Betaproteobacteria</taxon>
        <taxon>Neisseriales</taxon>
        <taxon>Chitinibacteraceae</taxon>
        <taxon>Silvimonas</taxon>
    </lineage>
</organism>